<dbReference type="PROSITE" id="PS50005">
    <property type="entry name" value="TPR"/>
    <property type="match status" value="1"/>
</dbReference>
<evidence type="ECO:0000256" key="10">
    <source>
        <dbReference type="PROSITE-ProRule" id="PRU00339"/>
    </source>
</evidence>
<evidence type="ECO:0000256" key="8">
    <source>
        <dbReference type="ARBA" id="ARBA00023136"/>
    </source>
</evidence>
<keyword evidence="8 11" id="KW-0472">Membrane</keyword>
<evidence type="ECO:0000256" key="3">
    <source>
        <dbReference type="ARBA" id="ARBA00004744"/>
    </source>
</evidence>
<evidence type="ECO:0000313" key="13">
    <source>
        <dbReference type="EMBL" id="MDR5897091.1"/>
    </source>
</evidence>
<evidence type="ECO:0000256" key="11">
    <source>
        <dbReference type="SAM" id="Phobius"/>
    </source>
</evidence>
<dbReference type="Gene3D" id="1.25.40.10">
    <property type="entry name" value="Tetratricopeptide repeat domain"/>
    <property type="match status" value="2"/>
</dbReference>
<evidence type="ECO:0000256" key="6">
    <source>
        <dbReference type="ARBA" id="ARBA00022692"/>
    </source>
</evidence>
<reference evidence="13 14" key="1">
    <citation type="submission" date="2023-04" db="EMBL/GenBank/DDBJ databases">
        <title>A long-awaited taxogenomic arrangement of the family Halomonadaceae.</title>
        <authorList>
            <person name="De La Haba R."/>
            <person name="Chuvochina M."/>
            <person name="Wittouck S."/>
            <person name="Arahal D.R."/>
            <person name="Sanchez-Porro C."/>
            <person name="Hugenholtz P."/>
            <person name="Ventosa A."/>
        </authorList>
    </citation>
    <scope>NUCLEOTIDE SEQUENCE [LARGE SCALE GENOMIC DNA]</scope>
    <source>
        <strain evidence="13 14">DSM 22428</strain>
    </source>
</reference>
<dbReference type="InterPro" id="IPR005254">
    <property type="entry name" value="Heme_biosyn_assoc_TPR_pro"/>
</dbReference>
<comment type="function">
    <text evidence="1">Involved in a late step of protoheme IX synthesis.</text>
</comment>
<dbReference type="NCBIfam" id="TIGR00540">
    <property type="entry name" value="TPR_hemY_coli"/>
    <property type="match status" value="1"/>
</dbReference>
<proteinExistence type="predicted"/>
<dbReference type="InterPro" id="IPR011990">
    <property type="entry name" value="TPR-like_helical_dom_sf"/>
</dbReference>
<sequence length="405" mass="46869">MRKLILFIVIGLAVGALFGQLMLSTPGYFLIRVGDTSIQTSFWLGLIVLFVLFWVLYALVRILSSLRRPVGRLKRWNNRTRNRQAMHRTVQGLVALAEGHWKKAEKSLVRSADDSSAPLINYLSAALAAHYQGRYDQSETLLKKAHGSTEGADTAVSLIQAQLMLDREQHEQAVATLTRIEKQLPEHPQVLKLLKQAYLSVGDWDGLRRLMPRLERHNLVSDEERRTLERSAYLASIRNASGDYRRLDEVRQLWAEMPDSLRNDPELVLIYVESLYKAGEENQAERLLRQTLKEHWDAALVLRYGLLNVDVERQQMHAEKWAEERPQDPDLMLTLGRLALRNQQWEKAREYFEASYRSRPDRMACAELARLYTSLGEREKAQKYYRQSVDMLHETLPELPQPSHS</sequence>
<dbReference type="PANTHER" id="PTHR12558">
    <property type="entry name" value="CELL DIVISION CYCLE 16,23,27"/>
    <property type="match status" value="1"/>
</dbReference>
<dbReference type="Proteomes" id="UP001269375">
    <property type="component" value="Unassembled WGS sequence"/>
</dbReference>
<protein>
    <submittedName>
        <fullName evidence="13">Heme biosynthesis HemY N-terminal domain-containing protein</fullName>
    </submittedName>
</protein>
<dbReference type="Pfam" id="PF13176">
    <property type="entry name" value="TPR_7"/>
    <property type="match status" value="1"/>
</dbReference>
<evidence type="ECO:0000256" key="2">
    <source>
        <dbReference type="ARBA" id="ARBA00004429"/>
    </source>
</evidence>
<keyword evidence="5" id="KW-0997">Cell inner membrane</keyword>
<name>A0ABU1GYG6_9GAMM</name>
<evidence type="ECO:0000256" key="5">
    <source>
        <dbReference type="ARBA" id="ARBA00022519"/>
    </source>
</evidence>
<gene>
    <name evidence="13" type="ORF">QC825_13530</name>
</gene>
<dbReference type="InterPro" id="IPR019734">
    <property type="entry name" value="TPR_rpt"/>
</dbReference>
<dbReference type="Pfam" id="PF07219">
    <property type="entry name" value="HemY_N"/>
    <property type="match status" value="1"/>
</dbReference>
<keyword evidence="6 11" id="KW-0812">Transmembrane</keyword>
<dbReference type="EMBL" id="JARWAO010000008">
    <property type="protein sequence ID" value="MDR5897091.1"/>
    <property type="molecule type" value="Genomic_DNA"/>
</dbReference>
<dbReference type="PANTHER" id="PTHR12558:SF13">
    <property type="entry name" value="CELL DIVISION CYCLE PROTEIN 27 HOMOLOG"/>
    <property type="match status" value="1"/>
</dbReference>
<evidence type="ECO:0000313" key="14">
    <source>
        <dbReference type="Proteomes" id="UP001269375"/>
    </source>
</evidence>
<evidence type="ECO:0000256" key="1">
    <source>
        <dbReference type="ARBA" id="ARBA00002962"/>
    </source>
</evidence>
<dbReference type="SUPFAM" id="SSF48452">
    <property type="entry name" value="TPR-like"/>
    <property type="match status" value="1"/>
</dbReference>
<comment type="caution">
    <text evidence="13">The sequence shown here is derived from an EMBL/GenBank/DDBJ whole genome shotgun (WGS) entry which is preliminary data.</text>
</comment>
<evidence type="ECO:0000259" key="12">
    <source>
        <dbReference type="Pfam" id="PF07219"/>
    </source>
</evidence>
<feature type="domain" description="HemY N-terminal" evidence="12">
    <location>
        <begin position="27"/>
        <end position="133"/>
    </location>
</feature>
<evidence type="ECO:0000256" key="4">
    <source>
        <dbReference type="ARBA" id="ARBA00022475"/>
    </source>
</evidence>
<keyword evidence="10" id="KW-0802">TPR repeat</keyword>
<dbReference type="InterPro" id="IPR010817">
    <property type="entry name" value="HemY_N"/>
</dbReference>
<organism evidence="13 14">
    <name type="scientific">Larsenimonas suaedae</name>
    <dbReference type="NCBI Taxonomy" id="1851019"/>
    <lineage>
        <taxon>Bacteria</taxon>
        <taxon>Pseudomonadati</taxon>
        <taxon>Pseudomonadota</taxon>
        <taxon>Gammaproteobacteria</taxon>
        <taxon>Oceanospirillales</taxon>
        <taxon>Halomonadaceae</taxon>
        <taxon>Larsenimonas</taxon>
    </lineage>
</organism>
<feature type="repeat" description="TPR" evidence="10">
    <location>
        <begin position="329"/>
        <end position="362"/>
    </location>
</feature>
<keyword evidence="14" id="KW-1185">Reference proteome</keyword>
<evidence type="ECO:0000256" key="7">
    <source>
        <dbReference type="ARBA" id="ARBA00022989"/>
    </source>
</evidence>
<evidence type="ECO:0000256" key="9">
    <source>
        <dbReference type="ARBA" id="ARBA00023244"/>
    </source>
</evidence>
<feature type="transmembrane region" description="Helical" evidence="11">
    <location>
        <begin position="43"/>
        <end position="64"/>
    </location>
</feature>
<comment type="pathway">
    <text evidence="3">Porphyrin-containing compound metabolism; protoheme biosynthesis.</text>
</comment>
<comment type="subcellular location">
    <subcellularLocation>
        <location evidence="2">Cell inner membrane</location>
        <topology evidence="2">Multi-pass membrane protein</topology>
    </subcellularLocation>
</comment>
<keyword evidence="9" id="KW-0627">Porphyrin biosynthesis</keyword>
<dbReference type="RefSeq" id="WP_251595099.1">
    <property type="nucleotide sequence ID" value="NZ_JAMLJI010000004.1"/>
</dbReference>
<keyword evidence="4" id="KW-1003">Cell membrane</keyword>
<keyword evidence="7 11" id="KW-1133">Transmembrane helix</keyword>
<accession>A0ABU1GYG6</accession>